<proteinExistence type="predicted"/>
<sequence length="63" mass="7255">KIINSTTKLLPAWHRAVKRHGLKARLLPRDVPTWWNSSTNMLEVVIEYKSAIDDLTSDRELGL</sequence>
<reference evidence="1 2" key="1">
    <citation type="journal article" date="2019" name="Nat. Ecol. Evol.">
        <title>Megaphylogeny resolves global patterns of mushroom evolution.</title>
        <authorList>
            <person name="Varga T."/>
            <person name="Krizsan K."/>
            <person name="Foldi C."/>
            <person name="Dima B."/>
            <person name="Sanchez-Garcia M."/>
            <person name="Sanchez-Ramirez S."/>
            <person name="Szollosi G.J."/>
            <person name="Szarkandi J.G."/>
            <person name="Papp V."/>
            <person name="Albert L."/>
            <person name="Andreopoulos W."/>
            <person name="Angelini C."/>
            <person name="Antonin V."/>
            <person name="Barry K.W."/>
            <person name="Bougher N.L."/>
            <person name="Buchanan P."/>
            <person name="Buyck B."/>
            <person name="Bense V."/>
            <person name="Catcheside P."/>
            <person name="Chovatia M."/>
            <person name="Cooper J."/>
            <person name="Damon W."/>
            <person name="Desjardin D."/>
            <person name="Finy P."/>
            <person name="Geml J."/>
            <person name="Haridas S."/>
            <person name="Hughes K."/>
            <person name="Justo A."/>
            <person name="Karasinski D."/>
            <person name="Kautmanova I."/>
            <person name="Kiss B."/>
            <person name="Kocsube S."/>
            <person name="Kotiranta H."/>
            <person name="LaButti K.M."/>
            <person name="Lechner B.E."/>
            <person name="Liimatainen K."/>
            <person name="Lipzen A."/>
            <person name="Lukacs Z."/>
            <person name="Mihaltcheva S."/>
            <person name="Morgado L.N."/>
            <person name="Niskanen T."/>
            <person name="Noordeloos M.E."/>
            <person name="Ohm R.A."/>
            <person name="Ortiz-Santana B."/>
            <person name="Ovrebo C."/>
            <person name="Racz N."/>
            <person name="Riley R."/>
            <person name="Savchenko A."/>
            <person name="Shiryaev A."/>
            <person name="Soop K."/>
            <person name="Spirin V."/>
            <person name="Szebenyi C."/>
            <person name="Tomsovsky M."/>
            <person name="Tulloss R.E."/>
            <person name="Uehling J."/>
            <person name="Grigoriev I.V."/>
            <person name="Vagvolgyi C."/>
            <person name="Papp T."/>
            <person name="Martin F.M."/>
            <person name="Miettinen O."/>
            <person name="Hibbett D.S."/>
            <person name="Nagy L.G."/>
        </authorList>
    </citation>
    <scope>NUCLEOTIDE SEQUENCE [LARGE SCALE GENOMIC DNA]</scope>
    <source>
        <strain evidence="1 2">NL-1719</strain>
    </source>
</reference>
<dbReference type="Proteomes" id="UP000308600">
    <property type="component" value="Unassembled WGS sequence"/>
</dbReference>
<evidence type="ECO:0000313" key="1">
    <source>
        <dbReference type="EMBL" id="TFK60802.1"/>
    </source>
</evidence>
<organism evidence="1 2">
    <name type="scientific">Pluteus cervinus</name>
    <dbReference type="NCBI Taxonomy" id="181527"/>
    <lineage>
        <taxon>Eukaryota</taxon>
        <taxon>Fungi</taxon>
        <taxon>Dikarya</taxon>
        <taxon>Basidiomycota</taxon>
        <taxon>Agaricomycotina</taxon>
        <taxon>Agaricomycetes</taxon>
        <taxon>Agaricomycetidae</taxon>
        <taxon>Agaricales</taxon>
        <taxon>Pluteineae</taxon>
        <taxon>Pluteaceae</taxon>
        <taxon>Pluteus</taxon>
    </lineage>
</organism>
<gene>
    <name evidence="1" type="ORF">BDN72DRAFT_778952</name>
</gene>
<feature type="non-terminal residue" evidence="1">
    <location>
        <position position="1"/>
    </location>
</feature>
<evidence type="ECO:0000313" key="2">
    <source>
        <dbReference type="Proteomes" id="UP000308600"/>
    </source>
</evidence>
<keyword evidence="2" id="KW-1185">Reference proteome</keyword>
<accession>A0ACD3A7J2</accession>
<dbReference type="EMBL" id="ML208730">
    <property type="protein sequence ID" value="TFK60802.1"/>
    <property type="molecule type" value="Genomic_DNA"/>
</dbReference>
<protein>
    <submittedName>
        <fullName evidence="1">Uncharacterized protein</fullName>
    </submittedName>
</protein>
<name>A0ACD3A7J2_9AGAR</name>